<name>A0A7J6BDA0_AMEME</name>
<evidence type="ECO:0000313" key="2">
    <source>
        <dbReference type="Proteomes" id="UP000593565"/>
    </source>
</evidence>
<dbReference type="Proteomes" id="UP000593565">
    <property type="component" value="Unassembled WGS sequence"/>
</dbReference>
<accession>A0A7J6BDA0</accession>
<comment type="caution">
    <text evidence="1">The sequence shown here is derived from an EMBL/GenBank/DDBJ whole genome shotgun (WGS) entry which is preliminary data.</text>
</comment>
<protein>
    <submittedName>
        <fullName evidence="1">Uncharacterized protein</fullName>
    </submittedName>
</protein>
<proteinExistence type="predicted"/>
<reference evidence="1 2" key="1">
    <citation type="submission" date="2020-02" db="EMBL/GenBank/DDBJ databases">
        <title>A chromosome-scale genome assembly of the black bullhead catfish (Ameiurus melas).</title>
        <authorList>
            <person name="Wen M."/>
            <person name="Zham M."/>
            <person name="Cabau C."/>
            <person name="Klopp C."/>
            <person name="Donnadieu C."/>
            <person name="Roques C."/>
            <person name="Bouchez O."/>
            <person name="Lampietro C."/>
            <person name="Jouanno E."/>
            <person name="Herpin A."/>
            <person name="Louis A."/>
            <person name="Berthelot C."/>
            <person name="Parey E."/>
            <person name="Roest-Crollius H."/>
            <person name="Braasch I."/>
            <person name="Postlethwait J."/>
            <person name="Robinson-Rechavi M."/>
            <person name="Echchiki A."/>
            <person name="Begum T."/>
            <person name="Montfort J."/>
            <person name="Schartl M."/>
            <person name="Bobe J."/>
            <person name="Guiguen Y."/>
        </authorList>
    </citation>
    <scope>NUCLEOTIDE SEQUENCE [LARGE SCALE GENOMIC DNA]</scope>
    <source>
        <strain evidence="1">M_S1</strain>
        <tissue evidence="1">Blood</tissue>
    </source>
</reference>
<organism evidence="1 2">
    <name type="scientific">Ameiurus melas</name>
    <name type="common">Black bullhead</name>
    <name type="synonym">Silurus melas</name>
    <dbReference type="NCBI Taxonomy" id="219545"/>
    <lineage>
        <taxon>Eukaryota</taxon>
        <taxon>Metazoa</taxon>
        <taxon>Chordata</taxon>
        <taxon>Craniata</taxon>
        <taxon>Vertebrata</taxon>
        <taxon>Euteleostomi</taxon>
        <taxon>Actinopterygii</taxon>
        <taxon>Neopterygii</taxon>
        <taxon>Teleostei</taxon>
        <taxon>Ostariophysi</taxon>
        <taxon>Siluriformes</taxon>
        <taxon>Ictaluridae</taxon>
        <taxon>Ameiurus</taxon>
    </lineage>
</organism>
<evidence type="ECO:0000313" key="1">
    <source>
        <dbReference type="EMBL" id="KAF4092830.1"/>
    </source>
</evidence>
<dbReference type="EMBL" id="JAAGNN010000002">
    <property type="protein sequence ID" value="KAF4092830.1"/>
    <property type="molecule type" value="Genomic_DNA"/>
</dbReference>
<dbReference type="AlphaFoldDB" id="A0A7J6BDA0"/>
<sequence length="164" mass="19271">MADNQQRGAQIIADFERSRRQVMAEMQQEADHSLLKVRVKNEITQIRETLLTLELQLVAQLEEIIKDIERNIMDLVGGFVEYCRDLENYHHEKVLNIAVSTLEKVVKNELKEDLPDDVLLLFVDKDTVINAIHDDEVQRNRKRVSEIQKYVDYACNQLEETDYQ</sequence>
<gene>
    <name evidence="1" type="ORF">AMELA_G00024950</name>
</gene>
<keyword evidence="2" id="KW-1185">Reference proteome</keyword>